<feature type="transmembrane region" description="Helical" evidence="5">
    <location>
        <begin position="327"/>
        <end position="356"/>
    </location>
</feature>
<feature type="transmembrane region" description="Helical" evidence="5">
    <location>
        <begin position="199"/>
        <end position="221"/>
    </location>
</feature>
<evidence type="ECO:0000256" key="2">
    <source>
        <dbReference type="ARBA" id="ARBA00022692"/>
    </source>
</evidence>
<dbReference type="PANTHER" id="PTHR11814">
    <property type="entry name" value="SULFATE TRANSPORTER"/>
    <property type="match status" value="1"/>
</dbReference>
<comment type="subcellular location">
    <subcellularLocation>
        <location evidence="1">Membrane</location>
        <topology evidence="1">Multi-pass membrane protein</topology>
    </subcellularLocation>
</comment>
<gene>
    <name evidence="7" type="ORF">ACKI18_08780</name>
</gene>
<keyword evidence="2 5" id="KW-0812">Transmembrane</keyword>
<feature type="transmembrane region" description="Helical" evidence="5">
    <location>
        <begin position="120"/>
        <end position="144"/>
    </location>
</feature>
<feature type="domain" description="SLC26A/SulP transporter" evidence="6">
    <location>
        <begin position="15"/>
        <end position="382"/>
    </location>
</feature>
<evidence type="ECO:0000313" key="8">
    <source>
        <dbReference type="Proteomes" id="UP001631957"/>
    </source>
</evidence>
<accession>A0ABW9HPB5</accession>
<comment type="caution">
    <text evidence="7">The sequence shown here is derived from an EMBL/GenBank/DDBJ whole genome shotgun (WGS) entry which is preliminary data.</text>
</comment>
<dbReference type="Pfam" id="PF00916">
    <property type="entry name" value="Sulfate_transp"/>
    <property type="match status" value="1"/>
</dbReference>
<name>A0ABW9HPB5_9ACTN</name>
<dbReference type="RefSeq" id="WP_409120899.1">
    <property type="nucleotide sequence ID" value="NZ_JBJVNI010000004.1"/>
</dbReference>
<feature type="transmembrane region" description="Helical" evidence="5">
    <location>
        <begin position="241"/>
        <end position="263"/>
    </location>
</feature>
<evidence type="ECO:0000256" key="1">
    <source>
        <dbReference type="ARBA" id="ARBA00004141"/>
    </source>
</evidence>
<sequence length="493" mass="50520">MTTSQNTRISRFPHLKADFAASLVVFLVALPLCVGVAVASGVPAELGLITGIVGGIVTGFMRGSSLQVSGPAAGLTVLVFEAVQEFGLPALGVIVLASGALQITMGALKLGRYFRAISVSVVEGMLAGIGLVLIAGQLYSVIGAKAPGSGLGKIAGLPEAFVDAVGSTTALSSLALGAGTIAVLVLWKRMPAKVRTVPGPLAAVGLATAVAVAFDLPVATVEVKGLLDSIQPPSLSAFGELAGVGLLGTVVAFTLIASAESLFSAAAVDRLHDGPRTEYDKELMAQGVGNTICGALGALPMTAVIVRSAANVQAGARTKASRVLHGVWLLLFAALFPNLLAYIPIPALAGILVHAGAKLVPVRAIVSLWREHRGEALILVVTAVSIVAVSMFEGVLIGLALAVAKTAWEASHIKLEVVDKGAGPVQAYLSGNATFLRLPKILDSLESLPQDRPVELDLSGLHHLDHACRTALENWAERHSSVGTEPVKMMTAS</sequence>
<keyword evidence="3 5" id="KW-1133">Transmembrane helix</keyword>
<dbReference type="EMBL" id="JBJVNI010000004">
    <property type="protein sequence ID" value="MFM9608805.1"/>
    <property type="molecule type" value="Genomic_DNA"/>
</dbReference>
<feature type="transmembrane region" description="Helical" evidence="5">
    <location>
        <begin position="86"/>
        <end position="108"/>
    </location>
</feature>
<feature type="transmembrane region" description="Helical" evidence="5">
    <location>
        <begin position="20"/>
        <end position="39"/>
    </location>
</feature>
<evidence type="ECO:0000259" key="6">
    <source>
        <dbReference type="Pfam" id="PF00916"/>
    </source>
</evidence>
<reference evidence="7 8" key="1">
    <citation type="submission" date="2024-12" db="EMBL/GenBank/DDBJ databases">
        <title>Forecasting of Potato common scab and diversities of Pathogenic streptomyces spp. in china.</title>
        <authorList>
            <person name="Handique U."/>
            <person name="Wu J."/>
        </authorList>
    </citation>
    <scope>NUCLEOTIDE SEQUENCE [LARGE SCALE GENOMIC DNA]</scope>
    <source>
        <strain evidence="7 8">ZRIMU1530</strain>
    </source>
</reference>
<evidence type="ECO:0000256" key="3">
    <source>
        <dbReference type="ARBA" id="ARBA00022989"/>
    </source>
</evidence>
<dbReference type="InterPro" id="IPR011547">
    <property type="entry name" value="SLC26A/SulP_dom"/>
</dbReference>
<evidence type="ECO:0000256" key="5">
    <source>
        <dbReference type="SAM" id="Phobius"/>
    </source>
</evidence>
<keyword evidence="4 5" id="KW-0472">Membrane</keyword>
<evidence type="ECO:0000313" key="7">
    <source>
        <dbReference type="EMBL" id="MFM9608805.1"/>
    </source>
</evidence>
<dbReference type="Proteomes" id="UP001631957">
    <property type="component" value="Unassembled WGS sequence"/>
</dbReference>
<protein>
    <submittedName>
        <fullName evidence="7">SulP family inorganic anion transporter</fullName>
    </submittedName>
</protein>
<feature type="transmembrane region" description="Helical" evidence="5">
    <location>
        <begin position="376"/>
        <end position="404"/>
    </location>
</feature>
<feature type="transmembrane region" description="Helical" evidence="5">
    <location>
        <begin position="164"/>
        <end position="187"/>
    </location>
</feature>
<organism evidence="7 8">
    <name type="scientific">Streptomyces niveiscabiei</name>
    <dbReference type="NCBI Taxonomy" id="164115"/>
    <lineage>
        <taxon>Bacteria</taxon>
        <taxon>Bacillati</taxon>
        <taxon>Actinomycetota</taxon>
        <taxon>Actinomycetes</taxon>
        <taxon>Kitasatosporales</taxon>
        <taxon>Streptomycetaceae</taxon>
        <taxon>Streptomyces</taxon>
    </lineage>
</organism>
<proteinExistence type="predicted"/>
<keyword evidence="8" id="KW-1185">Reference proteome</keyword>
<dbReference type="InterPro" id="IPR001902">
    <property type="entry name" value="SLC26A/SulP_fam"/>
</dbReference>
<evidence type="ECO:0000256" key="4">
    <source>
        <dbReference type="ARBA" id="ARBA00023136"/>
    </source>
</evidence>